<dbReference type="NCBIfam" id="TIGR01630">
    <property type="entry name" value="psiM2_ORF9"/>
    <property type="match status" value="1"/>
</dbReference>
<dbReference type="InterPro" id="IPR006517">
    <property type="entry name" value="Phage_terminase_lsu-like_C"/>
</dbReference>
<reference evidence="2" key="1">
    <citation type="journal article" date="2021" name="Proc. Natl. Acad. Sci. U.S.A.">
        <title>A Catalog of Tens of Thousands of Viruses from Human Metagenomes Reveals Hidden Associations with Chronic Diseases.</title>
        <authorList>
            <person name="Tisza M.J."/>
            <person name="Buck C.B."/>
        </authorList>
    </citation>
    <scope>NUCLEOTIDE SEQUENCE</scope>
    <source>
        <strain evidence="2">Ctnks32</strain>
    </source>
</reference>
<dbReference type="EMBL" id="BK015039">
    <property type="protein sequence ID" value="DAD88311.1"/>
    <property type="molecule type" value="Genomic_DNA"/>
</dbReference>
<organism evidence="2">
    <name type="scientific">Siphoviridae sp. ctnks32</name>
    <dbReference type="NCBI Taxonomy" id="2826457"/>
    <lineage>
        <taxon>Viruses</taxon>
        <taxon>Duplodnaviria</taxon>
        <taxon>Heunggongvirae</taxon>
        <taxon>Uroviricota</taxon>
        <taxon>Caudoviricetes</taxon>
    </lineage>
</organism>
<evidence type="ECO:0000313" key="2">
    <source>
        <dbReference type="EMBL" id="DAD88311.1"/>
    </source>
</evidence>
<proteinExistence type="predicted"/>
<dbReference type="Gene3D" id="3.30.420.240">
    <property type="match status" value="1"/>
</dbReference>
<dbReference type="InterPro" id="IPR054762">
    <property type="entry name" value="Gp19_RNaseH-like"/>
</dbReference>
<dbReference type="Pfam" id="PF22530">
    <property type="entry name" value="Terminase-T7_RNaseH-like"/>
    <property type="match status" value="1"/>
</dbReference>
<dbReference type="Pfam" id="PF03237">
    <property type="entry name" value="Terminase_6N"/>
    <property type="match status" value="1"/>
</dbReference>
<accession>A0A8S5N1S7</accession>
<feature type="domain" description="Terminase large subunit ribonuclease H-like" evidence="1">
    <location>
        <begin position="327"/>
        <end position="423"/>
    </location>
</feature>
<sequence length="489" mass="56061">MNRNERVRYMQALKERLVRESRTDLLRFTLSTMPTFDPADFHKRYYGVLTKFAHKEIKKLMVFMPPQHGKSEGSTRRLPSFMLGQNPDLRLAIVSYSATKAKKFNREIQRIIDTPKYHEIFTETTLGSSSISDDAARGYIRTTEECEIVGHLGGFKTVGVGGALTGEPVDVLIMDDIYKDAKTAWSSTVRESVSDWYDTVAETRLHNDSQQLIVFTRWHEEDLAGTLLRQQGEYHPTENPNGWVVVIYQAIKQGSPTEYDPRQEGEALWEERHNIEKLEAIRKRNPHVFDSLYQQDPKPSEGLMYDVGFTEYQIRPATKYCIRKAYVDTADTGADYLCAIVYDETEIGNYLVDVLYTQKPMEYTEPELARILTKHGVQECIVESNNGGRGFQRAVEQQCRLMGNTKTKFKWFHQKDNKEVRININSAAVQNLTFMPFGWVKLFPEFASAITSYMKIGKNAHDDAPDALTGTIEKRKNKVKSDVAGLFGR</sequence>
<protein>
    <submittedName>
        <fullName evidence="2">Terminase large subunit</fullName>
    </submittedName>
</protein>
<name>A0A8S5N1S7_9CAUD</name>
<evidence type="ECO:0000259" key="1">
    <source>
        <dbReference type="Pfam" id="PF22530"/>
    </source>
</evidence>